<keyword evidence="2" id="KW-1185">Reference proteome</keyword>
<sequence>MPVLSEKQPGSGLCIFCSPLPLSEELETHSPFRVFGLESCSHSGSGRGSDVSPEFNLQEDRGFLTPSESKELERFKFSSSEFKVAFFCLFSQKETHLSALFARNSRRHRGKCSSTQMPNPIWFTPTKELQEDPLHKKHTATRYAQWKVWSQTEPSPSQCRSSLNDGSLPQSIKCSSVVSHVAASKPGPFTACRSDS</sequence>
<evidence type="ECO:0000313" key="1">
    <source>
        <dbReference type="EMBL" id="MEQ2297091.1"/>
    </source>
</evidence>
<comment type="caution">
    <text evidence="1">The sequence shown here is derived from an EMBL/GenBank/DDBJ whole genome shotgun (WGS) entry which is preliminary data.</text>
</comment>
<protein>
    <submittedName>
        <fullName evidence="1">Uncharacterized protein</fullName>
    </submittedName>
</protein>
<evidence type="ECO:0000313" key="2">
    <source>
        <dbReference type="Proteomes" id="UP001469553"/>
    </source>
</evidence>
<dbReference type="EMBL" id="JAHRIP010041451">
    <property type="protein sequence ID" value="MEQ2297091.1"/>
    <property type="molecule type" value="Genomic_DNA"/>
</dbReference>
<proteinExistence type="predicted"/>
<reference evidence="1 2" key="1">
    <citation type="submission" date="2021-06" db="EMBL/GenBank/DDBJ databases">
        <authorList>
            <person name="Palmer J.M."/>
        </authorList>
    </citation>
    <scope>NUCLEOTIDE SEQUENCE [LARGE SCALE GENOMIC DNA]</scope>
    <source>
        <strain evidence="1 2">AS_MEX2019</strain>
        <tissue evidence="1">Muscle</tissue>
    </source>
</reference>
<organism evidence="1 2">
    <name type="scientific">Ameca splendens</name>
    <dbReference type="NCBI Taxonomy" id="208324"/>
    <lineage>
        <taxon>Eukaryota</taxon>
        <taxon>Metazoa</taxon>
        <taxon>Chordata</taxon>
        <taxon>Craniata</taxon>
        <taxon>Vertebrata</taxon>
        <taxon>Euteleostomi</taxon>
        <taxon>Actinopterygii</taxon>
        <taxon>Neopterygii</taxon>
        <taxon>Teleostei</taxon>
        <taxon>Neoteleostei</taxon>
        <taxon>Acanthomorphata</taxon>
        <taxon>Ovalentaria</taxon>
        <taxon>Atherinomorphae</taxon>
        <taxon>Cyprinodontiformes</taxon>
        <taxon>Goodeidae</taxon>
        <taxon>Ameca</taxon>
    </lineage>
</organism>
<accession>A0ABV0YUH8</accession>
<gene>
    <name evidence="1" type="ORF">AMECASPLE_031169</name>
</gene>
<dbReference type="Proteomes" id="UP001469553">
    <property type="component" value="Unassembled WGS sequence"/>
</dbReference>
<name>A0ABV0YUH8_9TELE</name>